<comment type="caution">
    <text evidence="1">The sequence shown here is derived from an EMBL/GenBank/DDBJ whole genome shotgun (WGS) entry which is preliminary data.</text>
</comment>
<name>A0A9P6KCR3_9FUNG</name>
<evidence type="ECO:0000313" key="2">
    <source>
        <dbReference type="Proteomes" id="UP000780801"/>
    </source>
</evidence>
<protein>
    <submittedName>
        <fullName evidence="1">Uncharacterized protein</fullName>
    </submittedName>
</protein>
<dbReference type="Proteomes" id="UP000780801">
    <property type="component" value="Unassembled WGS sequence"/>
</dbReference>
<dbReference type="AlphaFoldDB" id="A0A9P6KCR3"/>
<evidence type="ECO:0000313" key="1">
    <source>
        <dbReference type="EMBL" id="KAF9579957.1"/>
    </source>
</evidence>
<dbReference type="EMBL" id="JAABOA010002373">
    <property type="protein sequence ID" value="KAF9579957.1"/>
    <property type="molecule type" value="Genomic_DNA"/>
</dbReference>
<organism evidence="1 2">
    <name type="scientific">Lunasporangiospora selenospora</name>
    <dbReference type="NCBI Taxonomy" id="979761"/>
    <lineage>
        <taxon>Eukaryota</taxon>
        <taxon>Fungi</taxon>
        <taxon>Fungi incertae sedis</taxon>
        <taxon>Mucoromycota</taxon>
        <taxon>Mortierellomycotina</taxon>
        <taxon>Mortierellomycetes</taxon>
        <taxon>Mortierellales</taxon>
        <taxon>Mortierellaceae</taxon>
        <taxon>Lunasporangiospora</taxon>
    </lineage>
</organism>
<dbReference type="OrthoDB" id="2290255at2759"/>
<keyword evidence="2" id="KW-1185">Reference proteome</keyword>
<accession>A0A9P6KCR3</accession>
<proteinExistence type="predicted"/>
<gene>
    <name evidence="1" type="ORF">BGW38_003577</name>
</gene>
<sequence length="98" mass="10286">MDYSDDVYEELGQVAAVEAFNARSESSDLMQMAKTEAMRLIEAGGGKDKNAVLQSATATVTKIFMSKSDESGSGDCSNGGLASILVTAKQAFLGRQPS</sequence>
<reference evidence="1" key="1">
    <citation type="journal article" date="2020" name="Fungal Divers.">
        <title>Resolving the Mortierellaceae phylogeny through synthesis of multi-gene phylogenetics and phylogenomics.</title>
        <authorList>
            <person name="Vandepol N."/>
            <person name="Liber J."/>
            <person name="Desiro A."/>
            <person name="Na H."/>
            <person name="Kennedy M."/>
            <person name="Barry K."/>
            <person name="Grigoriev I.V."/>
            <person name="Miller A.N."/>
            <person name="O'Donnell K."/>
            <person name="Stajich J.E."/>
            <person name="Bonito G."/>
        </authorList>
    </citation>
    <scope>NUCLEOTIDE SEQUENCE</scope>
    <source>
        <strain evidence="1">KOD1015</strain>
    </source>
</reference>